<dbReference type="EMBL" id="LSMT01000050">
    <property type="protein sequence ID" value="PFX30437.1"/>
    <property type="molecule type" value="Genomic_DNA"/>
</dbReference>
<dbReference type="Proteomes" id="UP000225706">
    <property type="component" value="Unassembled WGS sequence"/>
</dbReference>
<evidence type="ECO:0000313" key="2">
    <source>
        <dbReference type="EMBL" id="PFX30437.1"/>
    </source>
</evidence>
<name>A0A2B4SPL8_STYPI</name>
<reference evidence="3" key="1">
    <citation type="journal article" date="2017" name="bioRxiv">
        <title>Comparative analysis of the genomes of Stylophora pistillata and Acropora digitifera provides evidence for extensive differences between species of corals.</title>
        <authorList>
            <person name="Voolstra C.R."/>
            <person name="Li Y."/>
            <person name="Liew Y.J."/>
            <person name="Baumgarten S."/>
            <person name="Zoccola D."/>
            <person name="Flot J.-F."/>
            <person name="Tambutte S."/>
            <person name="Allemand D."/>
            <person name="Aranda M."/>
        </authorList>
    </citation>
    <scope>NUCLEOTIDE SEQUENCE [LARGE SCALE GENOMIC DNA]</scope>
</reference>
<evidence type="ECO:0000313" key="3">
    <source>
        <dbReference type="Proteomes" id="UP000225706"/>
    </source>
</evidence>
<feature type="region of interest" description="Disordered" evidence="1">
    <location>
        <begin position="106"/>
        <end position="175"/>
    </location>
</feature>
<accession>A0A2B4SPL8</accession>
<evidence type="ECO:0000256" key="1">
    <source>
        <dbReference type="SAM" id="MobiDB-lite"/>
    </source>
</evidence>
<dbReference type="AlphaFoldDB" id="A0A2B4SPL8"/>
<keyword evidence="3" id="KW-1185">Reference proteome</keyword>
<organism evidence="2 3">
    <name type="scientific">Stylophora pistillata</name>
    <name type="common">Smooth cauliflower coral</name>
    <dbReference type="NCBI Taxonomy" id="50429"/>
    <lineage>
        <taxon>Eukaryota</taxon>
        <taxon>Metazoa</taxon>
        <taxon>Cnidaria</taxon>
        <taxon>Anthozoa</taxon>
        <taxon>Hexacorallia</taxon>
        <taxon>Scleractinia</taxon>
        <taxon>Astrocoeniina</taxon>
        <taxon>Pocilloporidae</taxon>
        <taxon>Stylophora</taxon>
    </lineage>
</organism>
<gene>
    <name evidence="2" type="ORF">AWC38_SpisGene4768</name>
</gene>
<sequence>MVDKIKSSDCERLAIIRSMAADADQILMRIQRARAQSRAHRKAEKERINRQKQEMVQNVQSSWQSCRRLNALMRERTRKNDIWLRQIRDGTRVPLSLMKEWEAELNSSRKAGGKETSSATKGADENKAGLTPSESSGIKNKEVSVAPAHDNHMDDNKDQQADATNSASNHKETKRDGAIITPVCKVRGDTKVIKMKVEASNILEFSRECVKGCSWEQFRPDCPYVA</sequence>
<comment type="caution">
    <text evidence="2">The sequence shown here is derived from an EMBL/GenBank/DDBJ whole genome shotgun (WGS) entry which is preliminary data.</text>
</comment>
<dbReference type="OrthoDB" id="10400538at2759"/>
<protein>
    <submittedName>
        <fullName evidence="2">Uncharacterized protein</fullName>
    </submittedName>
</protein>
<proteinExistence type="predicted"/>
<feature type="compositionally biased region" description="Basic and acidic residues" evidence="1">
    <location>
        <begin position="149"/>
        <end position="160"/>
    </location>
</feature>
<feature type="compositionally biased region" description="Polar residues" evidence="1">
    <location>
        <begin position="106"/>
        <end position="120"/>
    </location>
</feature>